<evidence type="ECO:0000313" key="3">
    <source>
        <dbReference type="Proteomes" id="UP000013827"/>
    </source>
</evidence>
<dbReference type="SUPFAM" id="SSF52949">
    <property type="entry name" value="Macro domain-like"/>
    <property type="match status" value="1"/>
</dbReference>
<dbReference type="eggNOG" id="KOG3867">
    <property type="taxonomic scope" value="Eukaryota"/>
</dbReference>
<dbReference type="PaxDb" id="2903-EOD35003"/>
<reference evidence="2" key="2">
    <citation type="submission" date="2024-10" db="UniProtKB">
        <authorList>
            <consortium name="EnsemblProtists"/>
        </authorList>
    </citation>
    <scope>IDENTIFICATION</scope>
</reference>
<dbReference type="PANTHER" id="PTHR43751">
    <property type="entry name" value="SULFATASE"/>
    <property type="match status" value="1"/>
</dbReference>
<proteinExistence type="predicted"/>
<dbReference type="InterPro" id="IPR017850">
    <property type="entry name" value="Alkaline_phosphatase_core_sf"/>
</dbReference>
<accession>A0A0D3KGW8</accession>
<dbReference type="AlphaFoldDB" id="A0A0D3KGW8"/>
<dbReference type="PROSITE" id="PS51154">
    <property type="entry name" value="MACRO"/>
    <property type="match status" value="1"/>
</dbReference>
<dbReference type="EnsemblProtists" id="EOD35003">
    <property type="protein sequence ID" value="EOD35003"/>
    <property type="gene ID" value="EMIHUDRAFT_455453"/>
</dbReference>
<keyword evidence="3" id="KW-1185">Reference proteome</keyword>
<dbReference type="InterPro" id="IPR000917">
    <property type="entry name" value="Sulfatase_N"/>
</dbReference>
<dbReference type="InterPro" id="IPR043472">
    <property type="entry name" value="Macro_dom-like"/>
</dbReference>
<sequence>MKPEHASNRWLYSRWDLLRNDEEYDFTSPLRNAARELGFEHSYMSLGGIQTAPYAMFEDDILVGDPRGVVEYHNYTEVPNSNGVSLIGTPEGRIAFWGVAMPGWESNNYGLWLLGKTEAFLDRHLADRPLDPFFIHFCSQAAHTPHSPPLAFRGEPVAGKTVSAHLDMVHELDLQVKGLVEALDARHLLRSTIVVFASDNGGLPVSAPVGHDTSNGLRGTKGSLYEGGHAVPMIVRWDGGGVLKGGVHTGLVSITDLFATLCDLVGVKPPPGQAPDSISFAQHLVGGGRAPSREAVYALDYHNKGNLDGVPAKHMLRQGTSKLLSCEFYELASDPKESVNLIGDAEHQRVIHDLLGQLEARLLPQYLRSCIIRFRRGSLERSAAPVLITPANDSLVGNEQPMYWRFINRRSVDGAIRSAAGPALEAECLALPTLPKEEVRRVRRDITRWTSGVKEGNSAPVRCPTGRSVVTSAPGDLDAAHLVHAVAPDSEFGYEGLYTGALRDEEVSNVHQDSPAANLGRHPSWLQFSPPDQLLFGAWHSALGTAAALGAASVAAPLLGAGVKGWRPTTATALGLEARRHTPSPHSLALVQLLLAGRAPQEVHLTVGGEPQIALKAWRAAAGTARTLLGAPPGLEEAPAWAEARESGEELAWEVEAEALLAATARGTGSAEEAAGAVDAAGSVLPLLEVADVAEMHKNRAIGYSGTEVPLTAEQELRNAKTGDRRNALLQFDPHLREYTDR</sequence>
<dbReference type="HOGENOM" id="CLU_374484_0_0_1"/>
<reference evidence="3" key="1">
    <citation type="journal article" date="2013" name="Nature">
        <title>Pan genome of the phytoplankton Emiliania underpins its global distribution.</title>
        <authorList>
            <person name="Read B.A."/>
            <person name="Kegel J."/>
            <person name="Klute M.J."/>
            <person name="Kuo A."/>
            <person name="Lefebvre S.C."/>
            <person name="Maumus F."/>
            <person name="Mayer C."/>
            <person name="Miller J."/>
            <person name="Monier A."/>
            <person name="Salamov A."/>
            <person name="Young J."/>
            <person name="Aguilar M."/>
            <person name="Claverie J.M."/>
            <person name="Frickenhaus S."/>
            <person name="Gonzalez K."/>
            <person name="Herman E.K."/>
            <person name="Lin Y.C."/>
            <person name="Napier J."/>
            <person name="Ogata H."/>
            <person name="Sarno A.F."/>
            <person name="Shmutz J."/>
            <person name="Schroeder D."/>
            <person name="de Vargas C."/>
            <person name="Verret F."/>
            <person name="von Dassow P."/>
            <person name="Valentin K."/>
            <person name="Van de Peer Y."/>
            <person name="Wheeler G."/>
            <person name="Dacks J.B."/>
            <person name="Delwiche C.F."/>
            <person name="Dyhrman S.T."/>
            <person name="Glockner G."/>
            <person name="John U."/>
            <person name="Richards T."/>
            <person name="Worden A.Z."/>
            <person name="Zhang X."/>
            <person name="Grigoriev I.V."/>
            <person name="Allen A.E."/>
            <person name="Bidle K."/>
            <person name="Borodovsky M."/>
            <person name="Bowler C."/>
            <person name="Brownlee C."/>
            <person name="Cock J.M."/>
            <person name="Elias M."/>
            <person name="Gladyshev V.N."/>
            <person name="Groth M."/>
            <person name="Guda C."/>
            <person name="Hadaegh A."/>
            <person name="Iglesias-Rodriguez M.D."/>
            <person name="Jenkins J."/>
            <person name="Jones B.M."/>
            <person name="Lawson T."/>
            <person name="Leese F."/>
            <person name="Lindquist E."/>
            <person name="Lobanov A."/>
            <person name="Lomsadze A."/>
            <person name="Malik S.B."/>
            <person name="Marsh M.E."/>
            <person name="Mackinder L."/>
            <person name="Mock T."/>
            <person name="Mueller-Roeber B."/>
            <person name="Pagarete A."/>
            <person name="Parker M."/>
            <person name="Probert I."/>
            <person name="Quesneville H."/>
            <person name="Raines C."/>
            <person name="Rensing S.A."/>
            <person name="Riano-Pachon D.M."/>
            <person name="Richier S."/>
            <person name="Rokitta S."/>
            <person name="Shiraiwa Y."/>
            <person name="Soanes D.M."/>
            <person name="van der Giezen M."/>
            <person name="Wahlund T.M."/>
            <person name="Williams B."/>
            <person name="Wilson W."/>
            <person name="Wolfe G."/>
            <person name="Wurch L.L."/>
        </authorList>
    </citation>
    <scope>NUCLEOTIDE SEQUENCE</scope>
</reference>
<dbReference type="PANTHER" id="PTHR43751:SF3">
    <property type="entry name" value="SULFATASE N-TERMINAL DOMAIN-CONTAINING PROTEIN"/>
    <property type="match status" value="1"/>
</dbReference>
<protein>
    <recommendedName>
        <fullName evidence="1">Macro domain-containing protein</fullName>
    </recommendedName>
</protein>
<dbReference type="InterPro" id="IPR002589">
    <property type="entry name" value="Macro_dom"/>
</dbReference>
<dbReference type="Gene3D" id="3.40.720.10">
    <property type="entry name" value="Alkaline Phosphatase, subunit A"/>
    <property type="match status" value="1"/>
</dbReference>
<organism evidence="2 3">
    <name type="scientific">Emiliania huxleyi (strain CCMP1516)</name>
    <dbReference type="NCBI Taxonomy" id="280463"/>
    <lineage>
        <taxon>Eukaryota</taxon>
        <taxon>Haptista</taxon>
        <taxon>Haptophyta</taxon>
        <taxon>Prymnesiophyceae</taxon>
        <taxon>Isochrysidales</taxon>
        <taxon>Noelaerhabdaceae</taxon>
        <taxon>Emiliania</taxon>
    </lineage>
</organism>
<dbReference type="GeneID" id="17280273"/>
<dbReference type="Pfam" id="PF00884">
    <property type="entry name" value="Sulfatase"/>
    <property type="match status" value="1"/>
</dbReference>
<dbReference type="InterPro" id="IPR052701">
    <property type="entry name" value="GAG_Ulvan_Degrading_Sulfatases"/>
</dbReference>
<dbReference type="SUPFAM" id="SSF53649">
    <property type="entry name" value="Alkaline phosphatase-like"/>
    <property type="match status" value="1"/>
</dbReference>
<evidence type="ECO:0000313" key="2">
    <source>
        <dbReference type="EnsemblProtists" id="EOD35003"/>
    </source>
</evidence>
<evidence type="ECO:0000259" key="1">
    <source>
        <dbReference type="PROSITE" id="PS51154"/>
    </source>
</evidence>
<dbReference type="STRING" id="2903.R1DHN3"/>
<feature type="domain" description="Macro" evidence="1">
    <location>
        <begin position="359"/>
        <end position="599"/>
    </location>
</feature>
<dbReference type="Proteomes" id="UP000013827">
    <property type="component" value="Unassembled WGS sequence"/>
</dbReference>
<dbReference type="KEGG" id="ehx:EMIHUDRAFT_455453"/>
<dbReference type="RefSeq" id="XP_005787432.1">
    <property type="nucleotide sequence ID" value="XM_005787375.1"/>
</dbReference>
<name>A0A0D3KGW8_EMIH1</name>
<dbReference type="Gene3D" id="3.40.220.10">
    <property type="entry name" value="Leucine Aminopeptidase, subunit E, domain 1"/>
    <property type="match status" value="1"/>
</dbReference>